<evidence type="ECO:0000256" key="3">
    <source>
        <dbReference type="ARBA" id="ARBA00023316"/>
    </source>
</evidence>
<keyword evidence="2 4" id="KW-0456">Lyase</keyword>
<feature type="chain" id="PRO_5031662673" description="Probable endolytic peptidoglycan transglycosylase RlpA" evidence="4">
    <location>
        <begin position="21"/>
        <end position="237"/>
    </location>
</feature>
<dbReference type="InterPro" id="IPR012997">
    <property type="entry name" value="RplA"/>
</dbReference>
<sequence precursor="true">MKKKALALSFLFLLWGCAPEQPQLIRKTYPPKVPPTQRPYRVGKKVYYPLPSARGYVEEGIASWYGPGFHGRRTASGERYNMYAFTAAHKLLPMGTKVLVINLENGRRTVVRINDRGPFVKGRIIDLSYAAARALGMHRKGTARVRIIALSEDEGGKILWSKEKFYIQVGAFKSYANAVRLKQKLARRYPLVTIEPYQKDGQTYYRVQVFAAQDLNEARKQLASLEKIFPQAFLVAR</sequence>
<keyword evidence="3 4" id="KW-0961">Cell wall biogenesis/degradation</keyword>
<dbReference type="EMBL" id="DROK01000179">
    <property type="protein sequence ID" value="HHI97443.1"/>
    <property type="molecule type" value="Genomic_DNA"/>
</dbReference>
<dbReference type="Pfam" id="PF05036">
    <property type="entry name" value="SPOR"/>
    <property type="match status" value="1"/>
</dbReference>
<gene>
    <name evidence="4" type="primary">rlpA</name>
    <name evidence="7" type="ORF">ENJ96_06285</name>
</gene>
<dbReference type="SUPFAM" id="SSF110997">
    <property type="entry name" value="Sporulation related repeat"/>
    <property type="match status" value="1"/>
</dbReference>
<dbReference type="GO" id="GO:0000270">
    <property type="term" value="P:peptidoglycan metabolic process"/>
    <property type="evidence" value="ECO:0007669"/>
    <property type="project" value="UniProtKB-UniRule"/>
</dbReference>
<dbReference type="InterPro" id="IPR034718">
    <property type="entry name" value="RlpA"/>
</dbReference>
<evidence type="ECO:0000256" key="1">
    <source>
        <dbReference type="ARBA" id="ARBA00022729"/>
    </source>
</evidence>
<dbReference type="NCBIfam" id="TIGR00413">
    <property type="entry name" value="rlpA"/>
    <property type="match status" value="1"/>
</dbReference>
<dbReference type="InterPro" id="IPR036908">
    <property type="entry name" value="RlpA-like_sf"/>
</dbReference>
<evidence type="ECO:0000313" key="7">
    <source>
        <dbReference type="EMBL" id="HHI97443.1"/>
    </source>
</evidence>
<dbReference type="CDD" id="cd22268">
    <property type="entry name" value="DPBB_RlpA-like"/>
    <property type="match status" value="1"/>
</dbReference>
<dbReference type="GO" id="GO:0071555">
    <property type="term" value="P:cell wall organization"/>
    <property type="evidence" value="ECO:0007669"/>
    <property type="project" value="UniProtKB-KW"/>
</dbReference>
<dbReference type="Pfam" id="PF03330">
    <property type="entry name" value="DPBB_1"/>
    <property type="match status" value="1"/>
</dbReference>
<dbReference type="PANTHER" id="PTHR34183">
    <property type="entry name" value="ENDOLYTIC PEPTIDOGLYCAN TRANSGLYCOSYLASE RLPA"/>
    <property type="match status" value="1"/>
</dbReference>
<name>A0A7V5P071_9BACT</name>
<comment type="function">
    <text evidence="4">Lytic transglycosylase with a strong preference for naked glycan strands that lack stem peptides.</text>
</comment>
<dbReference type="GO" id="GO:0042834">
    <property type="term" value="F:peptidoglycan binding"/>
    <property type="evidence" value="ECO:0007669"/>
    <property type="project" value="InterPro"/>
</dbReference>
<keyword evidence="1 4" id="KW-0732">Signal</keyword>
<comment type="similarity">
    <text evidence="4 5">Belongs to the RlpA family.</text>
</comment>
<evidence type="ECO:0000259" key="6">
    <source>
        <dbReference type="PROSITE" id="PS51724"/>
    </source>
</evidence>
<evidence type="ECO:0000256" key="4">
    <source>
        <dbReference type="HAMAP-Rule" id="MF_02071"/>
    </source>
</evidence>
<feature type="domain" description="SPOR" evidence="6">
    <location>
        <begin position="159"/>
        <end position="237"/>
    </location>
</feature>
<dbReference type="HAMAP" id="MF_02071">
    <property type="entry name" value="RlpA"/>
    <property type="match status" value="1"/>
</dbReference>
<dbReference type="SUPFAM" id="SSF50685">
    <property type="entry name" value="Barwin-like endoglucanases"/>
    <property type="match status" value="1"/>
</dbReference>
<dbReference type="PANTHER" id="PTHR34183:SF1">
    <property type="entry name" value="ENDOLYTIC PEPTIDOGLYCAN TRANSGLYCOSYLASE RLPA"/>
    <property type="match status" value="1"/>
</dbReference>
<dbReference type="InterPro" id="IPR036680">
    <property type="entry name" value="SPOR-like_sf"/>
</dbReference>
<accession>A0A7V5P071</accession>
<comment type="caution">
    <text evidence="7">The sequence shown here is derived from an EMBL/GenBank/DDBJ whole genome shotgun (WGS) entry which is preliminary data.</text>
</comment>
<dbReference type="PROSITE" id="PS51724">
    <property type="entry name" value="SPOR"/>
    <property type="match status" value="1"/>
</dbReference>
<reference evidence="7" key="1">
    <citation type="journal article" date="2020" name="mSystems">
        <title>Genome- and Community-Level Interaction Insights into Carbon Utilization and Element Cycling Functions of Hydrothermarchaeota in Hydrothermal Sediment.</title>
        <authorList>
            <person name="Zhou Z."/>
            <person name="Liu Y."/>
            <person name="Xu W."/>
            <person name="Pan J."/>
            <person name="Luo Z.H."/>
            <person name="Li M."/>
        </authorList>
    </citation>
    <scope>NUCLEOTIDE SEQUENCE [LARGE SCALE GENOMIC DNA]</scope>
    <source>
        <strain evidence="7">HyVt-533</strain>
    </source>
</reference>
<feature type="signal peptide" evidence="4">
    <location>
        <begin position="1"/>
        <end position="20"/>
    </location>
</feature>
<dbReference type="AlphaFoldDB" id="A0A7V5P071"/>
<dbReference type="EC" id="4.2.2.-" evidence="4"/>
<protein>
    <recommendedName>
        <fullName evidence="4">Probable endolytic peptidoglycan transglycosylase RlpA</fullName>
        <ecNumber evidence="4">4.2.2.-</ecNumber>
    </recommendedName>
</protein>
<dbReference type="InterPro" id="IPR007730">
    <property type="entry name" value="SPOR-like_dom"/>
</dbReference>
<evidence type="ECO:0000256" key="2">
    <source>
        <dbReference type="ARBA" id="ARBA00023239"/>
    </source>
</evidence>
<dbReference type="InterPro" id="IPR009009">
    <property type="entry name" value="RlpA-like_DPBB"/>
</dbReference>
<proteinExistence type="inferred from homology"/>
<dbReference type="Gene3D" id="2.40.40.10">
    <property type="entry name" value="RlpA-like domain"/>
    <property type="match status" value="1"/>
</dbReference>
<dbReference type="Proteomes" id="UP000886101">
    <property type="component" value="Unassembled WGS sequence"/>
</dbReference>
<dbReference type="Gene3D" id="3.30.70.1070">
    <property type="entry name" value="Sporulation related repeat"/>
    <property type="match status" value="1"/>
</dbReference>
<dbReference type="GO" id="GO:0008932">
    <property type="term" value="F:lytic endotransglycosylase activity"/>
    <property type="evidence" value="ECO:0007669"/>
    <property type="project" value="UniProtKB-UniRule"/>
</dbReference>
<organism evidence="7">
    <name type="scientific">Thermodesulfatator atlanticus</name>
    <dbReference type="NCBI Taxonomy" id="501497"/>
    <lineage>
        <taxon>Bacteria</taxon>
        <taxon>Pseudomonadati</taxon>
        <taxon>Thermodesulfobacteriota</taxon>
        <taxon>Thermodesulfobacteria</taxon>
        <taxon>Thermodesulfobacteriales</taxon>
        <taxon>Thermodesulfatatoraceae</taxon>
        <taxon>Thermodesulfatator</taxon>
    </lineage>
</organism>
<evidence type="ECO:0000256" key="5">
    <source>
        <dbReference type="RuleBase" id="RU003495"/>
    </source>
</evidence>